<feature type="domain" description="DUF7916" evidence="1">
    <location>
        <begin position="5"/>
        <end position="300"/>
    </location>
</feature>
<dbReference type="Proteomes" id="UP000294650">
    <property type="component" value="Unassembled WGS sequence"/>
</dbReference>
<dbReference type="EMBL" id="SMAN01000028">
    <property type="protein sequence ID" value="TCT17563.1"/>
    <property type="molecule type" value="Genomic_DNA"/>
</dbReference>
<comment type="caution">
    <text evidence="2">The sequence shown here is derived from an EMBL/GenBank/DDBJ whole genome shotgun (WGS) entry which is preliminary data.</text>
</comment>
<dbReference type="AlphaFoldDB" id="A0A4R3MPU7"/>
<dbReference type="RefSeq" id="WP_132372947.1">
    <property type="nucleotide sequence ID" value="NZ_SMAN01000028.1"/>
</dbReference>
<dbReference type="OrthoDB" id="5581965at2"/>
<name>A0A4R3MPU7_9BACI</name>
<evidence type="ECO:0000259" key="1">
    <source>
        <dbReference type="Pfam" id="PF25509"/>
    </source>
</evidence>
<sequence>MKRLLSCTSSELVIMSGKELKESIRASEGRTILSEVIPAVPPLYPEVTNAELAAGFGADLLLLNGLDVFNPEAFGLDAEKDNVISTIRNLTGRPVGINLEPVDSEADYMEPVKAIPLGRTACRDTLKKAKMMNPQFICLTGNPQTGVSNSEIIKAINRTREVFGEDLMIIAGKMHGAGVCEDIMNVEIIDKFIEAGADVILLPSPGTVPGVTTETAAKWIRKAHQKGALTMLTIGTSQEGADETTIQQIALNNKMAGADIHHIGDAGFTGIAVPENIMTYSIAVRGKRHTFIRMAGSINR</sequence>
<proteinExistence type="predicted"/>
<evidence type="ECO:0000313" key="2">
    <source>
        <dbReference type="EMBL" id="TCT17563.1"/>
    </source>
</evidence>
<gene>
    <name evidence="2" type="ORF">EDD68_12811</name>
</gene>
<accession>A0A4R3MPU7</accession>
<protein>
    <recommendedName>
        <fullName evidence="1">DUF7916 domain-containing protein</fullName>
    </recommendedName>
</protein>
<keyword evidence="3" id="KW-1185">Reference proteome</keyword>
<evidence type="ECO:0000313" key="3">
    <source>
        <dbReference type="Proteomes" id="UP000294650"/>
    </source>
</evidence>
<reference evidence="2 3" key="1">
    <citation type="submission" date="2019-03" db="EMBL/GenBank/DDBJ databases">
        <title>Genomic Encyclopedia of Type Strains, Phase IV (KMG-IV): sequencing the most valuable type-strain genomes for metagenomic binning, comparative biology and taxonomic classification.</title>
        <authorList>
            <person name="Goeker M."/>
        </authorList>
    </citation>
    <scope>NUCLEOTIDE SEQUENCE [LARGE SCALE GENOMIC DNA]</scope>
    <source>
        <strain evidence="2 3">DSM 25894</strain>
    </source>
</reference>
<dbReference type="Pfam" id="PF25509">
    <property type="entry name" value="DUF7916"/>
    <property type="match status" value="1"/>
</dbReference>
<dbReference type="InterPro" id="IPR057238">
    <property type="entry name" value="DUF7916"/>
</dbReference>
<organism evidence="2 3">
    <name type="scientific">Melghiribacillus thermohalophilus</name>
    <dbReference type="NCBI Taxonomy" id="1324956"/>
    <lineage>
        <taxon>Bacteria</taxon>
        <taxon>Bacillati</taxon>
        <taxon>Bacillota</taxon>
        <taxon>Bacilli</taxon>
        <taxon>Bacillales</taxon>
        <taxon>Bacillaceae</taxon>
        <taxon>Melghiribacillus</taxon>
    </lineage>
</organism>